<dbReference type="EMBL" id="ML170214">
    <property type="protein sequence ID" value="TDL17936.1"/>
    <property type="molecule type" value="Genomic_DNA"/>
</dbReference>
<dbReference type="PRINTS" id="PR00792">
    <property type="entry name" value="PEPSIN"/>
</dbReference>
<sequence length="380" mass="39796">MARLFASLLTSFHVLSSLAALNITLPLFDIDHDAQYGIPLGLGTPQQGPGLYLLDSGSSVFWALSCDKCVDAGGQRTVFHPKNSKTFVSKTTPWGINYQGGLAASGYISQDTVHFGNDGAAQKAEVLVGSEVSLISAFKPGISGVFGLGDPGNIFGVFPSSVTTYSPPWATLFSTHTLAPLIGILPGRSTTNATTVTGSITFGAVSPKYEHSLSWFQSKADSEDSTWLINGVGMEINGKLATGANFSAAIDTGTTNAVVDADTAKAVLGTIPGFKIVPQDIGGGRTFDNYLIPCNASGQTISFVAGATRLTIDSSTLPFPIFNTTGLNPADIKGLCSSRVSANSFEWLIGNVFLKHAYIALEYTETKGAYTQKRLGLAAA</sequence>
<dbReference type="OrthoDB" id="2747330at2759"/>
<name>A0A4Y7PSC1_9AGAM</name>
<dbReference type="PANTHER" id="PTHR47966">
    <property type="entry name" value="BETA-SITE APP-CLEAVING ENZYME, ISOFORM A-RELATED"/>
    <property type="match status" value="1"/>
</dbReference>
<dbReference type="AlphaFoldDB" id="A0A4Y7PSC1"/>
<evidence type="ECO:0000313" key="5">
    <source>
        <dbReference type="Proteomes" id="UP000294933"/>
    </source>
</evidence>
<dbReference type="InterPro" id="IPR001461">
    <property type="entry name" value="Aspartic_peptidase_A1"/>
</dbReference>
<dbReference type="SUPFAM" id="SSF50630">
    <property type="entry name" value="Acid proteases"/>
    <property type="match status" value="1"/>
</dbReference>
<gene>
    <name evidence="4" type="ORF">BD410DRAFT_793811</name>
</gene>
<dbReference type="CDD" id="cd05471">
    <property type="entry name" value="pepsin_like"/>
    <property type="match status" value="1"/>
</dbReference>
<comment type="similarity">
    <text evidence="1">Belongs to the peptidase A1 family.</text>
</comment>
<evidence type="ECO:0000256" key="2">
    <source>
        <dbReference type="SAM" id="SignalP"/>
    </source>
</evidence>
<keyword evidence="2" id="KW-0732">Signal</keyword>
<dbReference type="InterPro" id="IPR021109">
    <property type="entry name" value="Peptidase_aspartic_dom_sf"/>
</dbReference>
<dbReference type="Gene3D" id="2.40.70.10">
    <property type="entry name" value="Acid Proteases"/>
    <property type="match status" value="2"/>
</dbReference>
<keyword evidence="4" id="KW-0378">Hydrolase</keyword>
<reference evidence="4 5" key="1">
    <citation type="submission" date="2018-06" db="EMBL/GenBank/DDBJ databases">
        <title>A transcriptomic atlas of mushroom development highlights an independent origin of complex multicellularity.</title>
        <authorList>
            <consortium name="DOE Joint Genome Institute"/>
            <person name="Krizsan K."/>
            <person name="Almasi E."/>
            <person name="Merenyi Z."/>
            <person name="Sahu N."/>
            <person name="Viragh M."/>
            <person name="Koszo T."/>
            <person name="Mondo S."/>
            <person name="Kiss B."/>
            <person name="Balint B."/>
            <person name="Kues U."/>
            <person name="Barry K."/>
            <person name="Hegedus J.C."/>
            <person name="Henrissat B."/>
            <person name="Johnson J."/>
            <person name="Lipzen A."/>
            <person name="Ohm R."/>
            <person name="Nagy I."/>
            <person name="Pangilinan J."/>
            <person name="Yan J."/>
            <person name="Xiong Y."/>
            <person name="Grigoriev I.V."/>
            <person name="Hibbett D.S."/>
            <person name="Nagy L.G."/>
        </authorList>
    </citation>
    <scope>NUCLEOTIDE SEQUENCE [LARGE SCALE GENOMIC DNA]</scope>
    <source>
        <strain evidence="4 5">SZMC22713</strain>
    </source>
</reference>
<keyword evidence="5" id="KW-1185">Reference proteome</keyword>
<dbReference type="Pfam" id="PF00026">
    <property type="entry name" value="Asp"/>
    <property type="match status" value="1"/>
</dbReference>
<feature type="chain" id="PRO_5021438472" evidence="2">
    <location>
        <begin position="21"/>
        <end position="380"/>
    </location>
</feature>
<organism evidence="4 5">
    <name type="scientific">Rickenella mellea</name>
    <dbReference type="NCBI Taxonomy" id="50990"/>
    <lineage>
        <taxon>Eukaryota</taxon>
        <taxon>Fungi</taxon>
        <taxon>Dikarya</taxon>
        <taxon>Basidiomycota</taxon>
        <taxon>Agaricomycotina</taxon>
        <taxon>Agaricomycetes</taxon>
        <taxon>Hymenochaetales</taxon>
        <taxon>Rickenellaceae</taxon>
        <taxon>Rickenella</taxon>
    </lineage>
</organism>
<evidence type="ECO:0000256" key="1">
    <source>
        <dbReference type="ARBA" id="ARBA00007447"/>
    </source>
</evidence>
<dbReference type="InterPro" id="IPR034164">
    <property type="entry name" value="Pepsin-like_dom"/>
</dbReference>
<dbReference type="VEuPathDB" id="FungiDB:BD410DRAFT_793811"/>
<dbReference type="PANTHER" id="PTHR47966:SF51">
    <property type="entry name" value="BETA-SITE APP-CLEAVING ENZYME, ISOFORM A-RELATED"/>
    <property type="match status" value="1"/>
</dbReference>
<feature type="signal peptide" evidence="2">
    <location>
        <begin position="1"/>
        <end position="20"/>
    </location>
</feature>
<dbReference type="GO" id="GO:0006508">
    <property type="term" value="P:proteolysis"/>
    <property type="evidence" value="ECO:0007669"/>
    <property type="project" value="UniProtKB-KW"/>
</dbReference>
<dbReference type="Proteomes" id="UP000294933">
    <property type="component" value="Unassembled WGS sequence"/>
</dbReference>
<feature type="domain" description="Peptidase A1" evidence="3">
    <location>
        <begin position="36"/>
        <end position="378"/>
    </location>
</feature>
<evidence type="ECO:0000313" key="4">
    <source>
        <dbReference type="EMBL" id="TDL17936.1"/>
    </source>
</evidence>
<evidence type="ECO:0000259" key="3">
    <source>
        <dbReference type="PROSITE" id="PS51767"/>
    </source>
</evidence>
<dbReference type="PROSITE" id="PS51767">
    <property type="entry name" value="PEPTIDASE_A1"/>
    <property type="match status" value="1"/>
</dbReference>
<dbReference type="InterPro" id="IPR033121">
    <property type="entry name" value="PEPTIDASE_A1"/>
</dbReference>
<keyword evidence="4" id="KW-0645">Protease</keyword>
<proteinExistence type="inferred from homology"/>
<protein>
    <submittedName>
        <fullName evidence="4">Acid protease</fullName>
    </submittedName>
</protein>
<accession>A0A4Y7PSC1</accession>
<dbReference type="GO" id="GO:0004190">
    <property type="term" value="F:aspartic-type endopeptidase activity"/>
    <property type="evidence" value="ECO:0007669"/>
    <property type="project" value="InterPro"/>
</dbReference>
<dbReference type="STRING" id="50990.A0A4Y7PSC1"/>